<keyword evidence="4" id="KW-0677">Repeat</keyword>
<dbReference type="InterPro" id="IPR051582">
    <property type="entry name" value="LRR_extensin-like_regulator"/>
</dbReference>
<keyword evidence="3 5" id="KW-0732">Signal</keyword>
<keyword evidence="2" id="KW-0964">Secreted</keyword>
<sequence length="406" mass="43995">MQMAKIVIIILTTILLGEVRSGANLALPFAPPPLGPAPSVTDLIFADERLAAVFPIIQKFKNLITSDPFNITSTWMGSDICNYRGFYCENPPDNQSATALASIDFNGFHLTAPSLDGFLDQLPDIALFHANSNNFGGTISPAIAALPYLYELDISNNNFTGPFPAAVLAMASLTFLDLRFNSFSGAVPPQLFGKDLDALFINNNLFISRLPVPDIVGSSSTHILYLTLANNKFFGQIPGSIVRALSNVSEILLLNNLLSGCLPYEVGLLKNAVVFDAGENRLTGPLPFSLGCMGNLEILNLAGNLFYGQVPEVVCSLEKVANLSLSGNYFTRVGPVCRRLMQNGILDVRRNCIRGLPLQRPAAECAAFFAFPRYCPLMPTYAHFPCRLPHFKNSASDVLELAPSPS</sequence>
<keyword evidence="7" id="KW-1185">Reference proteome</keyword>
<dbReference type="InterPro" id="IPR032675">
    <property type="entry name" value="LRR_dom_sf"/>
</dbReference>
<organism evidence="6 7">
    <name type="scientific">Perilla frutescens var. hirtella</name>
    <name type="common">Perilla citriodora</name>
    <name type="synonym">Perilla setoyensis</name>
    <dbReference type="NCBI Taxonomy" id="608512"/>
    <lineage>
        <taxon>Eukaryota</taxon>
        <taxon>Viridiplantae</taxon>
        <taxon>Streptophyta</taxon>
        <taxon>Embryophyta</taxon>
        <taxon>Tracheophyta</taxon>
        <taxon>Spermatophyta</taxon>
        <taxon>Magnoliopsida</taxon>
        <taxon>eudicotyledons</taxon>
        <taxon>Gunneridae</taxon>
        <taxon>Pentapetalae</taxon>
        <taxon>asterids</taxon>
        <taxon>lamiids</taxon>
        <taxon>Lamiales</taxon>
        <taxon>Lamiaceae</taxon>
        <taxon>Nepetoideae</taxon>
        <taxon>Elsholtzieae</taxon>
        <taxon>Perilla</taxon>
    </lineage>
</organism>
<dbReference type="SUPFAM" id="SSF52058">
    <property type="entry name" value="L domain-like"/>
    <property type="match status" value="1"/>
</dbReference>
<evidence type="ECO:0000313" key="7">
    <source>
        <dbReference type="Proteomes" id="UP001190926"/>
    </source>
</evidence>
<evidence type="ECO:0000256" key="1">
    <source>
        <dbReference type="ARBA" id="ARBA00004613"/>
    </source>
</evidence>
<name>A0AAD4PA67_PERFH</name>
<dbReference type="GO" id="GO:0005576">
    <property type="term" value="C:extracellular region"/>
    <property type="evidence" value="ECO:0007669"/>
    <property type="project" value="UniProtKB-SubCell"/>
</dbReference>
<evidence type="ECO:0000256" key="3">
    <source>
        <dbReference type="ARBA" id="ARBA00022729"/>
    </source>
</evidence>
<comment type="caution">
    <text evidence="6">The sequence shown here is derived from an EMBL/GenBank/DDBJ whole genome shotgun (WGS) entry which is preliminary data.</text>
</comment>
<dbReference type="Gene3D" id="3.80.10.10">
    <property type="entry name" value="Ribonuclease Inhibitor"/>
    <property type="match status" value="2"/>
</dbReference>
<dbReference type="AlphaFoldDB" id="A0AAD4PA67"/>
<gene>
    <name evidence="6" type="ORF">C2S53_009130</name>
</gene>
<dbReference type="EMBL" id="SDAM02000086">
    <property type="protein sequence ID" value="KAH6831655.1"/>
    <property type="molecule type" value="Genomic_DNA"/>
</dbReference>
<accession>A0AAD4PA67</accession>
<comment type="subcellular location">
    <subcellularLocation>
        <location evidence="1">Secreted</location>
    </subcellularLocation>
</comment>
<feature type="chain" id="PRO_5041918527" evidence="5">
    <location>
        <begin position="22"/>
        <end position="406"/>
    </location>
</feature>
<dbReference type="Proteomes" id="UP001190926">
    <property type="component" value="Unassembled WGS sequence"/>
</dbReference>
<proteinExistence type="predicted"/>
<feature type="signal peptide" evidence="5">
    <location>
        <begin position="1"/>
        <end position="21"/>
    </location>
</feature>
<dbReference type="PANTHER" id="PTHR32093:SF91">
    <property type="entry name" value="LEUCINE-RICH REPEAT-CONTAINING N-TERMINAL PLANT-TYPE DOMAIN-CONTAINING PROTEIN"/>
    <property type="match status" value="1"/>
</dbReference>
<evidence type="ECO:0000256" key="5">
    <source>
        <dbReference type="SAM" id="SignalP"/>
    </source>
</evidence>
<evidence type="ECO:0000256" key="2">
    <source>
        <dbReference type="ARBA" id="ARBA00022525"/>
    </source>
</evidence>
<protein>
    <submittedName>
        <fullName evidence="6">Leucine-rich repeat family protein</fullName>
    </submittedName>
</protein>
<reference evidence="6 7" key="1">
    <citation type="journal article" date="2021" name="Nat. Commun.">
        <title>Incipient diploidization of the medicinal plant Perilla within 10,000 years.</title>
        <authorList>
            <person name="Zhang Y."/>
            <person name="Shen Q."/>
            <person name="Leng L."/>
            <person name="Zhang D."/>
            <person name="Chen S."/>
            <person name="Shi Y."/>
            <person name="Ning Z."/>
            <person name="Chen S."/>
        </authorList>
    </citation>
    <scope>NUCLEOTIDE SEQUENCE [LARGE SCALE GENOMIC DNA]</scope>
    <source>
        <strain evidence="7">cv. PC099</strain>
    </source>
</reference>
<evidence type="ECO:0000313" key="6">
    <source>
        <dbReference type="EMBL" id="KAH6831655.1"/>
    </source>
</evidence>
<dbReference type="Pfam" id="PF00560">
    <property type="entry name" value="LRR_1"/>
    <property type="match status" value="3"/>
</dbReference>
<dbReference type="InterPro" id="IPR001611">
    <property type="entry name" value="Leu-rich_rpt"/>
</dbReference>
<evidence type="ECO:0000256" key="4">
    <source>
        <dbReference type="ARBA" id="ARBA00022737"/>
    </source>
</evidence>
<dbReference type="PANTHER" id="PTHR32093">
    <property type="entry name" value="LEUCINE-RICH REPEAT EXTENSIN-LIKE PROTEIN 3-RELATED"/>
    <property type="match status" value="1"/>
</dbReference>